<feature type="binding site" evidence="9">
    <location>
        <begin position="68"/>
        <end position="75"/>
    </location>
    <ligand>
        <name>ATP</name>
        <dbReference type="ChEBI" id="CHEBI:30616"/>
    </ligand>
</feature>
<evidence type="ECO:0000256" key="8">
    <source>
        <dbReference type="ARBA" id="ARBA00048988"/>
    </source>
</evidence>
<dbReference type="EMBL" id="JAMXFF010000020">
    <property type="protein sequence ID" value="MCT7967472.1"/>
    <property type="molecule type" value="Genomic_DNA"/>
</dbReference>
<evidence type="ECO:0000256" key="6">
    <source>
        <dbReference type="ARBA" id="ARBA00034617"/>
    </source>
</evidence>
<dbReference type="Pfam" id="PF13361">
    <property type="entry name" value="UvrD_C"/>
    <property type="match status" value="1"/>
</dbReference>
<comment type="catalytic activity">
    <reaction evidence="8">
        <text>ATP + H2O = ADP + phosphate + H(+)</text>
        <dbReference type="Rhea" id="RHEA:13065"/>
        <dbReference type="ChEBI" id="CHEBI:15377"/>
        <dbReference type="ChEBI" id="CHEBI:15378"/>
        <dbReference type="ChEBI" id="CHEBI:30616"/>
        <dbReference type="ChEBI" id="CHEBI:43474"/>
        <dbReference type="ChEBI" id="CHEBI:456216"/>
        <dbReference type="EC" id="5.6.2.4"/>
    </reaction>
</comment>
<gene>
    <name evidence="12" type="ORF">NG799_14120</name>
</gene>
<evidence type="ECO:0000256" key="3">
    <source>
        <dbReference type="ARBA" id="ARBA00022806"/>
    </source>
</evidence>
<dbReference type="InterPro" id="IPR027417">
    <property type="entry name" value="P-loop_NTPase"/>
</dbReference>
<sequence length="826" mass="93200">MTAPYRPCLRFNLTMSKDFDNNLPVSVAKPLTPFAQKRQEAEQRIRNGLRPGQQQMADWLGGPLAVSAVPGAGKSKGMADAAALAIARFKLHYQHNLVVVTFTRSAAANLKLKIRGALRQLAMPQIGFTVNTLHGLALEIASRHPELSGLDLEQMTLVTPNQSNRLIIQSVERWIAANPQRYHILIEGFQFDGEETERLRRQSVLRTDVLPQLAQTAIHEAKSSGLLPKDLWQIAMESEGQIPDDPYGILAIAAGLYEQYETLMRSRMFIDYDDMILSALRVLENQSACYLWQKQVFAVFEDEAQDSSPLQTQLLEILARKCDDPDAPPNLIRVGDPNQAINSTFTPADPIYFRRFCEACDRENLLATMDRAGRSTRIIINAANFVLSWVNRHYAQQHHITPEIASSHHQAKLPFRLQNIRTVESGDPQPDANPPHTGGGLEMYQPRDIYHTIELIARRAVQLFSESSEERSAAILVRENRQGRFIQEVMSNPHLYGIQCELAKHDIEVFDVSASDRRSQVPAEMLALLQFLDRPHSPDYLKTVLRVLVDRNLIPSQDLNALTSLPEQFLYPGPLEPPQPPAVLQARRFCASLLTARIELPLYQLISFLALALHYDASELATADKLGDRLAQQTAGNPSMSGILTVLNEIVTSERFEPVDTEDNAEKIYTRPRQLTIVTMHKAKGLDWDYVFIPFLHENMIPGSFWVPPPAQFLGEYTLSEVARAQIRAHLHHQSAPQSWDSEPFQFPSIADSWKQAEDLKIAEEYRLLYVAMTRAKRLLWISAAKQAPFTWSKPANLQDRAPCPVLPALMEAYPDEVVELSDIDF</sequence>
<accession>A0ABT2MSG1</accession>
<dbReference type="SUPFAM" id="SSF52540">
    <property type="entry name" value="P-loop containing nucleoside triphosphate hydrolases"/>
    <property type="match status" value="1"/>
</dbReference>
<dbReference type="PROSITE" id="PS51217">
    <property type="entry name" value="UVRD_HELICASE_CTER"/>
    <property type="match status" value="1"/>
</dbReference>
<keyword evidence="4 9" id="KW-0067">ATP-binding</keyword>
<reference evidence="12 13" key="1">
    <citation type="journal article" date="2022" name="Front. Microbiol.">
        <title>High genomic differentiation and limited gene flow indicate recent cryptic speciation within the genus Laspinema (cyanobacteria).</title>
        <authorList>
            <person name="Stanojkovic A."/>
            <person name="Skoupy S."/>
            <person name="Skaloud P."/>
            <person name="Dvorak P."/>
        </authorList>
    </citation>
    <scope>NUCLEOTIDE SEQUENCE [LARGE SCALE GENOMIC DNA]</scope>
    <source>
        <strain evidence="12 13">D2a</strain>
    </source>
</reference>
<dbReference type="Gene3D" id="1.10.486.10">
    <property type="entry name" value="PCRA, domain 4"/>
    <property type="match status" value="1"/>
</dbReference>
<comment type="catalytic activity">
    <reaction evidence="6">
        <text>Couples ATP hydrolysis with the unwinding of duplex DNA by translocating in the 3'-5' direction.</text>
        <dbReference type="EC" id="5.6.2.4"/>
    </reaction>
</comment>
<dbReference type="PROSITE" id="PS51198">
    <property type="entry name" value="UVRD_HELICASE_ATP_BIND"/>
    <property type="match status" value="1"/>
</dbReference>
<keyword evidence="13" id="KW-1185">Reference proteome</keyword>
<evidence type="ECO:0000256" key="4">
    <source>
        <dbReference type="ARBA" id="ARBA00022840"/>
    </source>
</evidence>
<dbReference type="GO" id="GO:0004386">
    <property type="term" value="F:helicase activity"/>
    <property type="evidence" value="ECO:0007669"/>
    <property type="project" value="UniProtKB-KW"/>
</dbReference>
<name>A0ABT2MSG1_9CYAN</name>
<evidence type="ECO:0000259" key="11">
    <source>
        <dbReference type="PROSITE" id="PS51217"/>
    </source>
</evidence>
<dbReference type="PANTHER" id="PTHR11070:SF2">
    <property type="entry name" value="ATP-DEPENDENT DNA HELICASE SRS2"/>
    <property type="match status" value="1"/>
</dbReference>
<feature type="domain" description="UvrD-like helicase ATP-binding" evidence="10">
    <location>
        <begin position="47"/>
        <end position="376"/>
    </location>
</feature>
<keyword evidence="2 9" id="KW-0378">Hydrolase</keyword>
<dbReference type="Pfam" id="PF00580">
    <property type="entry name" value="UvrD-helicase"/>
    <property type="match status" value="1"/>
</dbReference>
<evidence type="ECO:0000256" key="2">
    <source>
        <dbReference type="ARBA" id="ARBA00022801"/>
    </source>
</evidence>
<keyword evidence="1 9" id="KW-0547">Nucleotide-binding</keyword>
<evidence type="ECO:0000256" key="1">
    <source>
        <dbReference type="ARBA" id="ARBA00022741"/>
    </source>
</evidence>
<dbReference type="Proteomes" id="UP001525890">
    <property type="component" value="Unassembled WGS sequence"/>
</dbReference>
<evidence type="ECO:0000256" key="7">
    <source>
        <dbReference type="ARBA" id="ARBA00034808"/>
    </source>
</evidence>
<feature type="domain" description="UvrD-like helicase C-terminal" evidence="11">
    <location>
        <begin position="410"/>
        <end position="685"/>
    </location>
</feature>
<dbReference type="InterPro" id="IPR000212">
    <property type="entry name" value="DNA_helicase_UvrD/REP"/>
</dbReference>
<proteinExistence type="predicted"/>
<evidence type="ECO:0000313" key="13">
    <source>
        <dbReference type="Proteomes" id="UP001525890"/>
    </source>
</evidence>
<keyword evidence="5" id="KW-0413">Isomerase</keyword>
<dbReference type="RefSeq" id="WP_368007053.1">
    <property type="nucleotide sequence ID" value="NZ_JAMXFF010000020.1"/>
</dbReference>
<keyword evidence="3 9" id="KW-0347">Helicase</keyword>
<dbReference type="PANTHER" id="PTHR11070">
    <property type="entry name" value="UVRD / RECB / PCRA DNA HELICASE FAMILY MEMBER"/>
    <property type="match status" value="1"/>
</dbReference>
<dbReference type="EC" id="5.6.2.4" evidence="7"/>
<dbReference type="InterPro" id="IPR014016">
    <property type="entry name" value="UvrD-like_ATP-bd"/>
</dbReference>
<organism evidence="12 13">
    <name type="scientific">Laspinema palackyanum D2a</name>
    <dbReference type="NCBI Taxonomy" id="2953684"/>
    <lineage>
        <taxon>Bacteria</taxon>
        <taxon>Bacillati</taxon>
        <taxon>Cyanobacteriota</taxon>
        <taxon>Cyanophyceae</taxon>
        <taxon>Oscillatoriophycideae</taxon>
        <taxon>Oscillatoriales</taxon>
        <taxon>Laspinemataceae</taxon>
        <taxon>Laspinema</taxon>
        <taxon>Laspinema palackyanum</taxon>
    </lineage>
</organism>
<evidence type="ECO:0000259" key="10">
    <source>
        <dbReference type="PROSITE" id="PS51198"/>
    </source>
</evidence>
<dbReference type="Gene3D" id="3.40.50.300">
    <property type="entry name" value="P-loop containing nucleotide triphosphate hydrolases"/>
    <property type="match status" value="3"/>
</dbReference>
<protein>
    <recommendedName>
        <fullName evidence="7">DNA 3'-5' helicase</fullName>
        <ecNumber evidence="7">5.6.2.4</ecNumber>
    </recommendedName>
</protein>
<evidence type="ECO:0000256" key="5">
    <source>
        <dbReference type="ARBA" id="ARBA00023235"/>
    </source>
</evidence>
<evidence type="ECO:0000313" key="12">
    <source>
        <dbReference type="EMBL" id="MCT7967472.1"/>
    </source>
</evidence>
<comment type="caution">
    <text evidence="12">The sequence shown here is derived from an EMBL/GenBank/DDBJ whole genome shotgun (WGS) entry which is preliminary data.</text>
</comment>
<evidence type="ECO:0000256" key="9">
    <source>
        <dbReference type="PROSITE-ProRule" id="PRU00560"/>
    </source>
</evidence>
<dbReference type="InterPro" id="IPR014017">
    <property type="entry name" value="DNA_helicase_UvrD-like_C"/>
</dbReference>